<evidence type="ECO:0000313" key="2">
    <source>
        <dbReference type="Proteomes" id="UP001204833"/>
    </source>
</evidence>
<evidence type="ECO:0000313" key="1">
    <source>
        <dbReference type="EMBL" id="KAI5950226.1"/>
    </source>
</evidence>
<comment type="caution">
    <text evidence="1">The sequence shown here is derived from an EMBL/GenBank/DDBJ whole genome shotgun (WGS) entry which is preliminary data.</text>
</comment>
<reference evidence="1 2" key="1">
    <citation type="journal article" date="2022" name="DNA Res.">
        <title>Genome analysis of five recently described species of the CUG-Ser clade uncovers Candida theae as a new hybrid lineage with pathogenic potential in the Candida parapsilosis species complex.</title>
        <authorList>
            <person name="Mixao V."/>
            <person name="Del Olmo V."/>
            <person name="Hegedusova E."/>
            <person name="Saus E."/>
            <person name="Pryszcz L."/>
            <person name="Cillingova A."/>
            <person name="Nosek J."/>
            <person name="Gabaldon T."/>
        </authorList>
    </citation>
    <scope>NUCLEOTIDE SEQUENCE [LARGE SCALE GENOMIC DNA]</scope>
    <source>
        <strain evidence="1 2">CBS 12239</strain>
    </source>
</reference>
<dbReference type="GeneID" id="76152437"/>
<dbReference type="Proteomes" id="UP001204833">
    <property type="component" value="Unassembled WGS sequence"/>
</dbReference>
<sequence>MPSHVQVHNKAPIVPLNKSRPNVSNIAQGFNEIPFVANHYSMLCTSFLDDEDDEEEDVSESTIILDPAQKLNASECQISPPSSESIESLKSKPPITCNNNNNNNRNLRRNLRRNIAQRIELYKNVHKNSEMFRKANAYCKAMNRIKLVGKNDRKRNGKTTSNNNNYTKGQEIVALHTCPIRFEIRNSWNSKNVTLT</sequence>
<dbReference type="AlphaFoldDB" id="A0AAD5FX02"/>
<dbReference type="RefSeq" id="XP_051607155.1">
    <property type="nucleotide sequence ID" value="XM_051753898.1"/>
</dbReference>
<proteinExistence type="predicted"/>
<dbReference type="EMBL" id="JAIHNG010000159">
    <property type="protein sequence ID" value="KAI5950226.1"/>
    <property type="molecule type" value="Genomic_DNA"/>
</dbReference>
<protein>
    <submittedName>
        <fullName evidence="1">Uncharacterized protein</fullName>
    </submittedName>
</protein>
<organism evidence="1 2">
    <name type="scientific">Candida theae</name>
    <dbReference type="NCBI Taxonomy" id="1198502"/>
    <lineage>
        <taxon>Eukaryota</taxon>
        <taxon>Fungi</taxon>
        <taxon>Dikarya</taxon>
        <taxon>Ascomycota</taxon>
        <taxon>Saccharomycotina</taxon>
        <taxon>Pichiomycetes</taxon>
        <taxon>Debaryomycetaceae</taxon>
        <taxon>Candida/Lodderomyces clade</taxon>
        <taxon>Candida</taxon>
    </lineage>
</organism>
<keyword evidence="2" id="KW-1185">Reference proteome</keyword>
<gene>
    <name evidence="1" type="ORF">KGF57_004393</name>
</gene>
<name>A0AAD5FX02_9ASCO</name>
<accession>A0AAD5FX02</accession>